<name>A0A4D6Y3U1_9GAMM</name>
<feature type="domain" description="Tetrapyrrole biosynthesis uroporphyrinogen III synthase" evidence="1">
    <location>
        <begin position="14"/>
        <end position="102"/>
    </location>
</feature>
<dbReference type="Pfam" id="PF02602">
    <property type="entry name" value="HEM4"/>
    <property type="match status" value="1"/>
</dbReference>
<sequence length="122" mass="14410">MKILVMRPSPTGEELVKNLNEIGIDSWHFSLFDFFPSMSSISLSNKINSLYHSNVILIFSKKSIYYTNLYLKKNNLKWPSDAKYYAIGKSTAMFLHKYVKKKLFFLKKKIVKIYSKFCIKMF</sequence>
<dbReference type="InterPro" id="IPR036108">
    <property type="entry name" value="4pyrrol_syn_uPrphyn_synt_sf"/>
</dbReference>
<dbReference type="InterPro" id="IPR003754">
    <property type="entry name" value="4pyrrol_synth_uPrphyn_synth"/>
</dbReference>
<gene>
    <name evidence="2" type="ORF">D9V67_03050</name>
</gene>
<evidence type="ECO:0000313" key="2">
    <source>
        <dbReference type="EMBL" id="QCI20710.1"/>
    </source>
</evidence>
<protein>
    <submittedName>
        <fullName evidence="2">Uroporphyrinogen-III synthase</fullName>
    </submittedName>
</protein>
<organism evidence="2 3">
    <name type="scientific">Buchnera aphidicola</name>
    <name type="common">Brachycaudus cardui</name>
    <dbReference type="NCBI Taxonomy" id="557993"/>
    <lineage>
        <taxon>Bacteria</taxon>
        <taxon>Pseudomonadati</taxon>
        <taxon>Pseudomonadota</taxon>
        <taxon>Gammaproteobacteria</taxon>
        <taxon>Enterobacterales</taxon>
        <taxon>Erwiniaceae</taxon>
        <taxon>Buchnera</taxon>
    </lineage>
</organism>
<dbReference type="OrthoDB" id="9787650at2"/>
<dbReference type="AlphaFoldDB" id="A0A4D6Y3U1"/>
<dbReference type="GO" id="GO:0004852">
    <property type="term" value="F:uroporphyrinogen-III synthase activity"/>
    <property type="evidence" value="ECO:0007669"/>
    <property type="project" value="InterPro"/>
</dbReference>
<evidence type="ECO:0000259" key="1">
    <source>
        <dbReference type="Pfam" id="PF02602"/>
    </source>
</evidence>
<dbReference type="EMBL" id="CP034879">
    <property type="protein sequence ID" value="QCI20710.1"/>
    <property type="molecule type" value="Genomic_DNA"/>
</dbReference>
<proteinExistence type="predicted"/>
<dbReference type="Gene3D" id="3.40.50.10090">
    <property type="match status" value="2"/>
</dbReference>
<accession>A0A4D6Y3U1</accession>
<evidence type="ECO:0000313" key="3">
    <source>
        <dbReference type="Proteomes" id="UP000298594"/>
    </source>
</evidence>
<dbReference type="SUPFAM" id="SSF69618">
    <property type="entry name" value="HemD-like"/>
    <property type="match status" value="1"/>
</dbReference>
<dbReference type="GO" id="GO:0033014">
    <property type="term" value="P:tetrapyrrole biosynthetic process"/>
    <property type="evidence" value="ECO:0007669"/>
    <property type="project" value="InterPro"/>
</dbReference>
<dbReference type="Proteomes" id="UP000298594">
    <property type="component" value="Chromosome"/>
</dbReference>
<reference evidence="2 3" key="1">
    <citation type="submission" date="2018-12" db="EMBL/GenBank/DDBJ databases">
        <authorList>
            <person name="Chong R.A."/>
        </authorList>
    </citation>
    <scope>NUCLEOTIDE SEQUENCE [LARGE SCALE GENOMIC DNA]</scope>
    <source>
        <strain evidence="2 3">Bca</strain>
    </source>
</reference>
<reference evidence="2 3" key="2">
    <citation type="submission" date="2019-05" db="EMBL/GenBank/DDBJ databases">
        <title>Genome evolution of the obligate endosymbiont Buchnera aphidicola.</title>
        <authorList>
            <person name="Moran N.A."/>
        </authorList>
    </citation>
    <scope>NUCLEOTIDE SEQUENCE [LARGE SCALE GENOMIC DNA]</scope>
    <source>
        <strain evidence="2 3">Bca</strain>
    </source>
</reference>